<dbReference type="AlphaFoldDB" id="A0A7S2G2Y5"/>
<name>A0A7S2G2Y5_9DINO</name>
<dbReference type="EMBL" id="HBGQ01038919">
    <property type="protein sequence ID" value="CAD9429856.1"/>
    <property type="molecule type" value="Transcribed_RNA"/>
</dbReference>
<sequence>MAGGIATGTGGLASPIRGVFSGDATGASGQLAACAVMPLAAAMPVGSMTLKLRPAFCAVTPRGALPRAMARQSPAASSERQLAPSAPAVPRLPAARAAEAEATAGATAGVAGVELRTCTELSGLAAVEPVANAGPERSKAMAHSPAAARSTYWWRADPDLSSWRCRERGRP</sequence>
<proteinExistence type="predicted"/>
<accession>A0A7S2G2Y5</accession>
<evidence type="ECO:0000313" key="1">
    <source>
        <dbReference type="EMBL" id="CAD9429856.1"/>
    </source>
</evidence>
<protein>
    <submittedName>
        <fullName evidence="1">Uncharacterized protein</fullName>
    </submittedName>
</protein>
<gene>
    <name evidence="1" type="ORF">AAND1436_LOCUS19116</name>
</gene>
<organism evidence="1">
    <name type="scientific">Alexandrium andersonii</name>
    <dbReference type="NCBI Taxonomy" id="327968"/>
    <lineage>
        <taxon>Eukaryota</taxon>
        <taxon>Sar</taxon>
        <taxon>Alveolata</taxon>
        <taxon>Dinophyceae</taxon>
        <taxon>Gonyaulacales</taxon>
        <taxon>Pyrocystaceae</taxon>
        <taxon>Alexandrium</taxon>
    </lineage>
</organism>
<reference evidence="1" key="1">
    <citation type="submission" date="2021-01" db="EMBL/GenBank/DDBJ databases">
        <authorList>
            <person name="Corre E."/>
            <person name="Pelletier E."/>
            <person name="Niang G."/>
            <person name="Scheremetjew M."/>
            <person name="Finn R."/>
            <person name="Kale V."/>
            <person name="Holt S."/>
            <person name="Cochrane G."/>
            <person name="Meng A."/>
            <person name="Brown T."/>
            <person name="Cohen L."/>
        </authorList>
    </citation>
    <scope>NUCLEOTIDE SEQUENCE</scope>
    <source>
        <strain evidence="1">CCMP2222</strain>
    </source>
</reference>